<evidence type="ECO:0000313" key="2">
    <source>
        <dbReference type="Proteomes" id="UP001162501"/>
    </source>
</evidence>
<evidence type="ECO:0000313" key="1">
    <source>
        <dbReference type="EMBL" id="CAN0517736.1"/>
    </source>
</evidence>
<protein>
    <submittedName>
        <fullName evidence="1">Uncharacterized protein</fullName>
    </submittedName>
</protein>
<dbReference type="EMBL" id="OX596088">
    <property type="protein sequence ID" value="CAN0517736.1"/>
    <property type="molecule type" value="Genomic_DNA"/>
</dbReference>
<name>A0AC59ZVL4_RANTA</name>
<reference evidence="1" key="2">
    <citation type="submission" date="2025-03" db="EMBL/GenBank/DDBJ databases">
        <authorList>
            <consortium name="ELIXIR-Norway"/>
            <consortium name="Elixir Norway"/>
        </authorList>
    </citation>
    <scope>NUCLEOTIDE SEQUENCE</scope>
</reference>
<dbReference type="Proteomes" id="UP001162501">
    <property type="component" value="Chromosome 4"/>
</dbReference>
<gene>
    <name evidence="1" type="ORF">MRATA1EN22A_LOCUS23659</name>
</gene>
<organism evidence="1 2">
    <name type="scientific">Rangifer tarandus platyrhynchus</name>
    <name type="common">Svalbard reindeer</name>
    <dbReference type="NCBI Taxonomy" id="3082113"/>
    <lineage>
        <taxon>Eukaryota</taxon>
        <taxon>Metazoa</taxon>
        <taxon>Chordata</taxon>
        <taxon>Craniata</taxon>
        <taxon>Vertebrata</taxon>
        <taxon>Euteleostomi</taxon>
        <taxon>Mammalia</taxon>
        <taxon>Eutheria</taxon>
        <taxon>Laurasiatheria</taxon>
        <taxon>Artiodactyla</taxon>
        <taxon>Ruminantia</taxon>
        <taxon>Pecora</taxon>
        <taxon>Cervidae</taxon>
        <taxon>Odocoileinae</taxon>
        <taxon>Rangifer</taxon>
    </lineage>
</organism>
<accession>A0AC59ZVL4</accession>
<sequence length="140" mass="15490">MQTASRSRKGKAMDSPLEPPEKNRHHSTLLSAQGDLWGLRQPTELEVDSVCAPSHHVYGDLWQQQKTSHLHTSGKDSKPLLRQDPSSLSHEPRLHHFPFPGLSLSPLSSFSPSSFLSQSSSSCYLTCLRLYPLPGFNTGA</sequence>
<proteinExistence type="predicted"/>
<reference evidence="1" key="1">
    <citation type="submission" date="2023-05" db="EMBL/GenBank/DDBJ databases">
        <authorList>
            <consortium name="ELIXIR-Norway"/>
        </authorList>
    </citation>
    <scope>NUCLEOTIDE SEQUENCE</scope>
</reference>